<feature type="domain" description="NADPH-dependent FMN reductase-like" evidence="1">
    <location>
        <begin position="19"/>
        <end position="149"/>
    </location>
</feature>
<evidence type="ECO:0000313" key="2">
    <source>
        <dbReference type="EMBL" id="MFC7310636.1"/>
    </source>
</evidence>
<sequence>MNRSTADRSRQTGDDHLSLVIIIGSVHQGRSAAAAANWFARLACLHGGFDVDVIDLAHAHLPAAGPEHNGIRPPAVRELAPWLADADAFAVVTPQGAQGVPWALRNTVAWFHEEWRAKPVAFVSYGPGCTADELRQLFSAAGATPVRGAVDLPGDGEPFDARGRPLDPGHCEPAAERLLDDLAYWARPLRTARHA</sequence>
<dbReference type="PANTHER" id="PTHR30543">
    <property type="entry name" value="CHROMATE REDUCTASE"/>
    <property type="match status" value="1"/>
</dbReference>
<dbReference type="Pfam" id="PF03358">
    <property type="entry name" value="FMN_red"/>
    <property type="match status" value="1"/>
</dbReference>
<dbReference type="EMBL" id="JBHTCF010000038">
    <property type="protein sequence ID" value="MFC7310636.1"/>
    <property type="molecule type" value="Genomic_DNA"/>
</dbReference>
<organism evidence="2 3">
    <name type="scientific">Streptomyces monticola</name>
    <dbReference type="NCBI Taxonomy" id="2666263"/>
    <lineage>
        <taxon>Bacteria</taxon>
        <taxon>Bacillati</taxon>
        <taxon>Actinomycetota</taxon>
        <taxon>Actinomycetes</taxon>
        <taxon>Kitasatosporales</taxon>
        <taxon>Streptomycetaceae</taxon>
        <taxon>Streptomyces</taxon>
    </lineage>
</organism>
<keyword evidence="2" id="KW-0560">Oxidoreductase</keyword>
<name>A0ABW2JYY3_9ACTN</name>
<dbReference type="RefSeq" id="WP_381841533.1">
    <property type="nucleotide sequence ID" value="NZ_JBHTCF010000038.1"/>
</dbReference>
<proteinExistence type="predicted"/>
<evidence type="ECO:0000313" key="3">
    <source>
        <dbReference type="Proteomes" id="UP001596523"/>
    </source>
</evidence>
<dbReference type="InterPro" id="IPR050712">
    <property type="entry name" value="NAD(P)H-dep_reductase"/>
</dbReference>
<gene>
    <name evidence="2" type="ORF">ACFQVC_41290</name>
</gene>
<dbReference type="GO" id="GO:0016491">
    <property type="term" value="F:oxidoreductase activity"/>
    <property type="evidence" value="ECO:0007669"/>
    <property type="project" value="UniProtKB-KW"/>
</dbReference>
<dbReference type="InterPro" id="IPR029039">
    <property type="entry name" value="Flavoprotein-like_sf"/>
</dbReference>
<dbReference type="InterPro" id="IPR005025">
    <property type="entry name" value="FMN_Rdtase-like_dom"/>
</dbReference>
<dbReference type="EC" id="1.-.-.-" evidence="2"/>
<evidence type="ECO:0000259" key="1">
    <source>
        <dbReference type="Pfam" id="PF03358"/>
    </source>
</evidence>
<dbReference type="Gene3D" id="3.40.50.360">
    <property type="match status" value="1"/>
</dbReference>
<reference evidence="3" key="1">
    <citation type="journal article" date="2019" name="Int. J. Syst. Evol. Microbiol.">
        <title>The Global Catalogue of Microorganisms (GCM) 10K type strain sequencing project: providing services to taxonomists for standard genome sequencing and annotation.</title>
        <authorList>
            <consortium name="The Broad Institute Genomics Platform"/>
            <consortium name="The Broad Institute Genome Sequencing Center for Infectious Disease"/>
            <person name="Wu L."/>
            <person name="Ma J."/>
        </authorList>
    </citation>
    <scope>NUCLEOTIDE SEQUENCE [LARGE SCALE GENOMIC DNA]</scope>
    <source>
        <strain evidence="3">SYNS20</strain>
    </source>
</reference>
<keyword evidence="3" id="KW-1185">Reference proteome</keyword>
<accession>A0ABW2JYY3</accession>
<dbReference type="SUPFAM" id="SSF52218">
    <property type="entry name" value="Flavoproteins"/>
    <property type="match status" value="1"/>
</dbReference>
<dbReference type="PANTHER" id="PTHR30543:SF21">
    <property type="entry name" value="NAD(P)H-DEPENDENT FMN REDUCTASE LOT6"/>
    <property type="match status" value="1"/>
</dbReference>
<dbReference type="Proteomes" id="UP001596523">
    <property type="component" value="Unassembled WGS sequence"/>
</dbReference>
<protein>
    <submittedName>
        <fullName evidence="2">NADPH-dependent FMN reductase</fullName>
        <ecNumber evidence="2">1.-.-.-</ecNumber>
    </submittedName>
</protein>
<comment type="caution">
    <text evidence="2">The sequence shown here is derived from an EMBL/GenBank/DDBJ whole genome shotgun (WGS) entry which is preliminary data.</text>
</comment>